<organism evidence="2 3">
    <name type="scientific">Oncorhynchus mykiss</name>
    <name type="common">Rainbow trout</name>
    <name type="synonym">Salmo gairdneri</name>
    <dbReference type="NCBI Taxonomy" id="8022"/>
    <lineage>
        <taxon>Eukaryota</taxon>
        <taxon>Metazoa</taxon>
        <taxon>Chordata</taxon>
        <taxon>Craniata</taxon>
        <taxon>Vertebrata</taxon>
        <taxon>Euteleostomi</taxon>
        <taxon>Actinopterygii</taxon>
        <taxon>Neopterygii</taxon>
        <taxon>Teleostei</taxon>
        <taxon>Protacanthopterygii</taxon>
        <taxon>Salmoniformes</taxon>
        <taxon>Salmonidae</taxon>
        <taxon>Salmoninae</taxon>
        <taxon>Oncorhynchus</taxon>
    </lineage>
</organism>
<dbReference type="PRINTS" id="PR01217">
    <property type="entry name" value="PRICHEXTENSN"/>
</dbReference>
<evidence type="ECO:0000256" key="1">
    <source>
        <dbReference type="SAM" id="MobiDB-lite"/>
    </source>
</evidence>
<name>A0A060XNJ0_ONCMY</name>
<feature type="region of interest" description="Disordered" evidence="1">
    <location>
        <begin position="33"/>
        <end position="117"/>
    </location>
</feature>
<dbReference type="PaxDb" id="8022-A0A060XNJ0"/>
<gene>
    <name evidence="2" type="ORF">GSONMT00057237001</name>
</gene>
<reference evidence="2" key="2">
    <citation type="submission" date="2014-03" db="EMBL/GenBank/DDBJ databases">
        <authorList>
            <person name="Genoscope - CEA"/>
        </authorList>
    </citation>
    <scope>NUCLEOTIDE SEQUENCE</scope>
</reference>
<dbReference type="AlphaFoldDB" id="A0A060XNJ0"/>
<feature type="compositionally biased region" description="Pro residues" evidence="1">
    <location>
        <begin position="36"/>
        <end position="45"/>
    </location>
</feature>
<proteinExistence type="predicted"/>
<evidence type="ECO:0000313" key="2">
    <source>
        <dbReference type="EMBL" id="CDQ80767.1"/>
    </source>
</evidence>
<evidence type="ECO:0000313" key="3">
    <source>
        <dbReference type="Proteomes" id="UP000193380"/>
    </source>
</evidence>
<dbReference type="EMBL" id="FR905653">
    <property type="protein sequence ID" value="CDQ80767.1"/>
    <property type="molecule type" value="Genomic_DNA"/>
</dbReference>
<reference evidence="2" key="1">
    <citation type="journal article" date="2014" name="Nat. Commun.">
        <title>The rainbow trout genome provides novel insights into evolution after whole-genome duplication in vertebrates.</title>
        <authorList>
            <person name="Berthelot C."/>
            <person name="Brunet F."/>
            <person name="Chalopin D."/>
            <person name="Juanchich A."/>
            <person name="Bernard M."/>
            <person name="Noel B."/>
            <person name="Bento P."/>
            <person name="Da Silva C."/>
            <person name="Labadie K."/>
            <person name="Alberti A."/>
            <person name="Aury J.M."/>
            <person name="Louis A."/>
            <person name="Dehais P."/>
            <person name="Bardou P."/>
            <person name="Montfort J."/>
            <person name="Klopp C."/>
            <person name="Cabau C."/>
            <person name="Gaspin C."/>
            <person name="Thorgaard G.H."/>
            <person name="Boussaha M."/>
            <person name="Quillet E."/>
            <person name="Guyomard R."/>
            <person name="Galiana D."/>
            <person name="Bobe J."/>
            <person name="Volff J.N."/>
            <person name="Genet C."/>
            <person name="Wincker P."/>
            <person name="Jaillon O."/>
            <person name="Roest Crollius H."/>
            <person name="Guiguen Y."/>
        </authorList>
    </citation>
    <scope>NUCLEOTIDE SEQUENCE [LARGE SCALE GENOMIC DNA]</scope>
</reference>
<accession>A0A060XNJ0</accession>
<dbReference type="STRING" id="8022.A0A060XNJ0"/>
<dbReference type="Proteomes" id="UP000193380">
    <property type="component" value="Unassembled WGS sequence"/>
</dbReference>
<protein>
    <submittedName>
        <fullName evidence="2">Uncharacterized protein</fullName>
    </submittedName>
</protein>
<sequence>MGLHKYTRPTLPHSHPLYLHSSIPRLLPTKLTHKPAPLPLTPPTLTPTAPLLTPSPSPPSPTVSAIPSLPPSVTHGKMSFAPGPSFFLTNGNARPPTTPTSPQITPFHTPASRQVPLPRPLGTPTLVQANQSISPVRPRVSQQALLLGRSPCSSRDQMLLRAQMVTTHTPTTLSPTSTHFKLLKLNLETGLFQASSVQHSYLSLSFTLSFLCLYSVCLSVSLSFLADFHLYGTACLFLFLSPCLRSGEQFSRCVLGV</sequence>